<evidence type="ECO:0000313" key="6">
    <source>
        <dbReference type="EMBL" id="ORZ06200.1"/>
    </source>
</evidence>
<comment type="catalytic activity">
    <reaction evidence="4">
        <text>uridine(38/39/40) in tRNA = pseudouridine(38/39/40) in tRNA</text>
        <dbReference type="Rhea" id="RHEA:22376"/>
        <dbReference type="Rhea" id="RHEA-COMP:10085"/>
        <dbReference type="Rhea" id="RHEA-COMP:10087"/>
        <dbReference type="ChEBI" id="CHEBI:65314"/>
        <dbReference type="ChEBI" id="CHEBI:65315"/>
        <dbReference type="EC" id="5.4.99.12"/>
    </reaction>
</comment>
<evidence type="ECO:0000256" key="3">
    <source>
        <dbReference type="ARBA" id="ARBA00023235"/>
    </source>
</evidence>
<proteinExistence type="inferred from homology"/>
<evidence type="ECO:0000256" key="2">
    <source>
        <dbReference type="ARBA" id="ARBA00022694"/>
    </source>
</evidence>
<dbReference type="InterPro" id="IPR020094">
    <property type="entry name" value="TruA/RsuA/RluB/E/F_N"/>
</dbReference>
<feature type="domain" description="Pseudouridine synthase I TruA alpha/beta" evidence="5">
    <location>
        <begin position="234"/>
        <end position="344"/>
    </location>
</feature>
<dbReference type="AlphaFoldDB" id="A0A1X2I146"/>
<dbReference type="GO" id="GO:0031119">
    <property type="term" value="P:tRNA pseudouridine synthesis"/>
    <property type="evidence" value="ECO:0007669"/>
    <property type="project" value="TreeGrafter"/>
</dbReference>
<dbReference type="GO" id="GO:0005634">
    <property type="term" value="C:nucleus"/>
    <property type="evidence" value="ECO:0007669"/>
    <property type="project" value="TreeGrafter"/>
</dbReference>
<dbReference type="HAMAP" id="MF_00171">
    <property type="entry name" value="TruA"/>
    <property type="match status" value="1"/>
</dbReference>
<dbReference type="PANTHER" id="PTHR11142">
    <property type="entry name" value="PSEUDOURIDYLATE SYNTHASE"/>
    <property type="match status" value="1"/>
</dbReference>
<keyword evidence="7" id="KW-1185">Reference proteome</keyword>
<dbReference type="EC" id="5.4.99.12" evidence="4"/>
<comment type="similarity">
    <text evidence="1 4">Belongs to the tRNA pseudouridine synthase TruA family.</text>
</comment>
<dbReference type="InterPro" id="IPR020103">
    <property type="entry name" value="PsdUridine_synth_cat_dom_sf"/>
</dbReference>
<dbReference type="EMBL" id="MCGE01000040">
    <property type="protein sequence ID" value="ORZ06200.1"/>
    <property type="molecule type" value="Genomic_DNA"/>
</dbReference>
<keyword evidence="2 4" id="KW-0819">tRNA processing</keyword>
<comment type="caution">
    <text evidence="6">The sequence shown here is derived from an EMBL/GenBank/DDBJ whole genome shotgun (WGS) entry which is preliminary data.</text>
</comment>
<protein>
    <recommendedName>
        <fullName evidence="4">tRNA pseudouridine synthase</fullName>
        <ecNumber evidence="4">5.4.99.12</ecNumber>
    </recommendedName>
</protein>
<dbReference type="InterPro" id="IPR020095">
    <property type="entry name" value="PsdUridine_synth_TruA_C"/>
</dbReference>
<dbReference type="Gene3D" id="3.30.70.580">
    <property type="entry name" value="Pseudouridine synthase I, catalytic domain, N-terminal subdomain"/>
    <property type="match status" value="1"/>
</dbReference>
<dbReference type="InterPro" id="IPR020097">
    <property type="entry name" value="PsdUridine_synth_TruA_a/b_dom"/>
</dbReference>
<evidence type="ECO:0000256" key="1">
    <source>
        <dbReference type="ARBA" id="ARBA00009375"/>
    </source>
</evidence>
<dbReference type="Pfam" id="PF01416">
    <property type="entry name" value="PseudoU_synth_1"/>
    <property type="match status" value="1"/>
</dbReference>
<dbReference type="FunFam" id="3.30.70.580:FF:000007">
    <property type="entry name" value="tRNA pseudouridine synthase"/>
    <property type="match status" value="1"/>
</dbReference>
<evidence type="ECO:0000259" key="5">
    <source>
        <dbReference type="Pfam" id="PF01416"/>
    </source>
</evidence>
<name>A0A1X2I146_9FUNG</name>
<dbReference type="OrthoDB" id="25767at2759"/>
<accession>A0A1X2I146</accession>
<dbReference type="PANTHER" id="PTHR11142:SF5">
    <property type="entry name" value="TRNA PSEUDOURIDINE(38_39) SYNTHASE"/>
    <property type="match status" value="1"/>
</dbReference>
<dbReference type="Proteomes" id="UP000193560">
    <property type="component" value="Unassembled WGS sequence"/>
</dbReference>
<dbReference type="GO" id="GO:1990481">
    <property type="term" value="P:mRNA pseudouridine synthesis"/>
    <property type="evidence" value="ECO:0007669"/>
    <property type="project" value="TreeGrafter"/>
</dbReference>
<evidence type="ECO:0000313" key="7">
    <source>
        <dbReference type="Proteomes" id="UP000193560"/>
    </source>
</evidence>
<organism evidence="6 7">
    <name type="scientific">Absidia repens</name>
    <dbReference type="NCBI Taxonomy" id="90262"/>
    <lineage>
        <taxon>Eukaryota</taxon>
        <taxon>Fungi</taxon>
        <taxon>Fungi incertae sedis</taxon>
        <taxon>Mucoromycota</taxon>
        <taxon>Mucoromycotina</taxon>
        <taxon>Mucoromycetes</taxon>
        <taxon>Mucorales</taxon>
        <taxon>Cunninghamellaceae</taxon>
        <taxon>Absidia</taxon>
    </lineage>
</organism>
<sequence length="457" mass="51673">MSWTSRLASWFKPSSAAAAAAPLGNYQSWTRQQLIDRLRLLESSTLPAPHHHHQHQQHHHRPTCSSSVHALQRPFEFNAYPHHRIALKVAYVGWRYLGFAAQKDTQQTVEAALFQALQATRLIEDPELCDFTRCGRTDKGVSGLGQVVALNVRQSSTKQQPSDDSGTMGGGGGAMIPRGMPYVEILNNVLPDDIRILAWSPVSPAFNARFDCVHRTYKYMFLKQDLDVAAMQQAAARMVGTHDFRHFCKLDPSKQLNHLRTIHAIDIQPSHLGGKDAYEVVICGSAFLWHQVRCIMSVLLLVGQRLEPVTIVDSLLDPRRPEEGKPDYPLASDVPLVLWDCTYPPGALDWQAPTRPYRLHQHFDDAQYDQTVRAWIYQSFANHVQQPAISSIDNDPHAMSERKTVVLGAGQTIRSTKYRPLLQRARADSDQVKREKYQAKLERKKQRQMQVDSALIG</sequence>
<dbReference type="GO" id="GO:0005737">
    <property type="term" value="C:cytoplasm"/>
    <property type="evidence" value="ECO:0007669"/>
    <property type="project" value="TreeGrafter"/>
</dbReference>
<dbReference type="STRING" id="90262.A0A1X2I146"/>
<gene>
    <name evidence="6" type="ORF">BCR42DRAFT_173268</name>
</gene>
<dbReference type="InterPro" id="IPR001406">
    <property type="entry name" value="PsdUridine_synth_TruA"/>
</dbReference>
<evidence type="ECO:0000256" key="4">
    <source>
        <dbReference type="RuleBase" id="RU003792"/>
    </source>
</evidence>
<dbReference type="SUPFAM" id="SSF55120">
    <property type="entry name" value="Pseudouridine synthase"/>
    <property type="match status" value="1"/>
</dbReference>
<reference evidence="6 7" key="1">
    <citation type="submission" date="2016-07" db="EMBL/GenBank/DDBJ databases">
        <title>Pervasive Adenine N6-methylation of Active Genes in Fungi.</title>
        <authorList>
            <consortium name="DOE Joint Genome Institute"/>
            <person name="Mondo S.J."/>
            <person name="Dannebaum R.O."/>
            <person name="Kuo R.C."/>
            <person name="Labutti K."/>
            <person name="Haridas S."/>
            <person name="Kuo A."/>
            <person name="Salamov A."/>
            <person name="Ahrendt S.R."/>
            <person name="Lipzen A."/>
            <person name="Sullivan W."/>
            <person name="Andreopoulos W.B."/>
            <person name="Clum A."/>
            <person name="Lindquist E."/>
            <person name="Daum C."/>
            <person name="Ramamoorthy G.K."/>
            <person name="Gryganskyi A."/>
            <person name="Culley D."/>
            <person name="Magnuson J.K."/>
            <person name="James T.Y."/>
            <person name="O'Malley M.A."/>
            <person name="Stajich J.E."/>
            <person name="Spatafora J.W."/>
            <person name="Visel A."/>
            <person name="Grigoriev I.V."/>
        </authorList>
    </citation>
    <scope>NUCLEOTIDE SEQUENCE [LARGE SCALE GENOMIC DNA]</scope>
    <source>
        <strain evidence="6 7">NRRL 1336</strain>
    </source>
</reference>
<dbReference type="GO" id="GO:0160147">
    <property type="term" value="F:tRNA pseudouridine(38-40) synthase activity"/>
    <property type="evidence" value="ECO:0007669"/>
    <property type="project" value="UniProtKB-EC"/>
</dbReference>
<dbReference type="NCBIfam" id="TIGR00071">
    <property type="entry name" value="hisT_truA"/>
    <property type="match status" value="1"/>
</dbReference>
<dbReference type="Gene3D" id="3.30.70.660">
    <property type="entry name" value="Pseudouridine synthase I, catalytic domain, C-terminal subdomain"/>
    <property type="match status" value="1"/>
</dbReference>
<keyword evidence="3 4" id="KW-0413">Isomerase</keyword>
<dbReference type="GO" id="GO:0003723">
    <property type="term" value="F:RNA binding"/>
    <property type="evidence" value="ECO:0007669"/>
    <property type="project" value="InterPro"/>
</dbReference>